<evidence type="ECO:0008006" key="4">
    <source>
        <dbReference type="Google" id="ProtNLM"/>
    </source>
</evidence>
<feature type="compositionally biased region" description="Low complexity" evidence="1">
    <location>
        <begin position="306"/>
        <end position="321"/>
    </location>
</feature>
<accession>A0A5E8BYR1</accession>
<gene>
    <name evidence="2" type="ORF">SAPINGB_P004729</name>
</gene>
<dbReference type="GO" id="GO:0005737">
    <property type="term" value="C:cytoplasm"/>
    <property type="evidence" value="ECO:0007669"/>
    <property type="project" value="TreeGrafter"/>
</dbReference>
<dbReference type="AlphaFoldDB" id="A0A5E8BYR1"/>
<sequence>MRMFFQKKTVLIVFLAFVITYTLWSYVDPSYDNSPLDAPPIVDDSDDPTAKKTPLKLNKDIARVHKSLNRLDRLAIEQMLPPPPPQAQNATHLVIVPGHAVFMPRRSVSVPEDASQLGALVDAYAGESPPVNVFSGGDDAIQQLGADDSRKWLVAPFQRGQTATFMKHIQTAAGITRKDKSAILVLSGGQTNVLAGPYSEGASYWSLAALALNEYDRPQKETEDGPEETLVNRMVVEEHATDSYENLLFSIARFKEYVGQYPEIITIVGLELKRERFAKVHRAAIRFPAAHFRYVGVDPPELFEDPGSVEQSQPQQPSPESEQNEGEELNQANEKRAPEEEETAEQKDGSAAGSAAAEPIKGAKYAAALEGERQNALLPFTNDPYGCTDPVLTAKRRKRNPFRRTNPYLLSCPELYELFTVCARDNLPKEDVFDALPWNIKPPQQKE</sequence>
<dbReference type="GeneID" id="43583544"/>
<reference evidence="2 3" key="1">
    <citation type="submission" date="2019-09" db="EMBL/GenBank/DDBJ databases">
        <authorList>
            <person name="Brejova B."/>
        </authorList>
    </citation>
    <scope>NUCLEOTIDE SEQUENCE [LARGE SCALE GENOMIC DNA]</scope>
</reference>
<dbReference type="EMBL" id="CABVLU010000003">
    <property type="protein sequence ID" value="VVT55769.1"/>
    <property type="molecule type" value="Genomic_DNA"/>
</dbReference>
<dbReference type="PANTHER" id="PTHR28110:SF1">
    <property type="entry name" value="TRANSMEMBRANE PROTEIN"/>
    <property type="match status" value="1"/>
</dbReference>
<dbReference type="OrthoDB" id="4347at2759"/>
<dbReference type="Proteomes" id="UP000398389">
    <property type="component" value="Unassembled WGS sequence"/>
</dbReference>
<evidence type="ECO:0000256" key="1">
    <source>
        <dbReference type="SAM" id="MobiDB-lite"/>
    </source>
</evidence>
<dbReference type="RefSeq" id="XP_031855335.1">
    <property type="nucleotide sequence ID" value="XM_031999444.1"/>
</dbReference>
<name>A0A5E8BYR1_9ASCO</name>
<proteinExistence type="predicted"/>
<feature type="region of interest" description="Disordered" evidence="1">
    <location>
        <begin position="301"/>
        <end position="357"/>
    </location>
</feature>
<evidence type="ECO:0000313" key="3">
    <source>
        <dbReference type="Proteomes" id="UP000398389"/>
    </source>
</evidence>
<dbReference type="PANTHER" id="PTHR28110">
    <property type="entry name" value="TRANSMEMBRANE PROTEIN"/>
    <property type="match status" value="1"/>
</dbReference>
<protein>
    <recommendedName>
        <fullName evidence="4">DUF218 domain-containing protein</fullName>
    </recommendedName>
</protein>
<keyword evidence="3" id="KW-1185">Reference proteome</keyword>
<evidence type="ECO:0000313" key="2">
    <source>
        <dbReference type="EMBL" id="VVT55769.1"/>
    </source>
</evidence>
<feature type="compositionally biased region" description="Basic and acidic residues" evidence="1">
    <location>
        <begin position="333"/>
        <end position="348"/>
    </location>
</feature>
<organism evidence="2 3">
    <name type="scientific">Magnusiomyces paraingens</name>
    <dbReference type="NCBI Taxonomy" id="2606893"/>
    <lineage>
        <taxon>Eukaryota</taxon>
        <taxon>Fungi</taxon>
        <taxon>Dikarya</taxon>
        <taxon>Ascomycota</taxon>
        <taxon>Saccharomycotina</taxon>
        <taxon>Dipodascomycetes</taxon>
        <taxon>Dipodascales</taxon>
        <taxon>Dipodascaceae</taxon>
        <taxon>Magnusiomyces</taxon>
    </lineage>
</organism>
<dbReference type="InterPro" id="IPR055323">
    <property type="entry name" value="C57A10.07/YOR238W"/>
</dbReference>